<organism evidence="4 5">
    <name type="scientific">Umbra pygmaea</name>
    <name type="common">Eastern mudminnow</name>
    <dbReference type="NCBI Taxonomy" id="75934"/>
    <lineage>
        <taxon>Eukaryota</taxon>
        <taxon>Metazoa</taxon>
        <taxon>Chordata</taxon>
        <taxon>Craniata</taxon>
        <taxon>Vertebrata</taxon>
        <taxon>Euteleostomi</taxon>
        <taxon>Actinopterygii</taxon>
        <taxon>Neopterygii</taxon>
        <taxon>Teleostei</taxon>
        <taxon>Protacanthopterygii</taxon>
        <taxon>Esociformes</taxon>
        <taxon>Umbridae</taxon>
        <taxon>Umbra</taxon>
    </lineage>
</organism>
<reference evidence="4 5" key="1">
    <citation type="submission" date="2024-06" db="EMBL/GenBank/DDBJ databases">
        <authorList>
            <person name="Pan Q."/>
            <person name="Wen M."/>
            <person name="Jouanno E."/>
            <person name="Zahm M."/>
            <person name="Klopp C."/>
            <person name="Cabau C."/>
            <person name="Louis A."/>
            <person name="Berthelot C."/>
            <person name="Parey E."/>
            <person name="Roest Crollius H."/>
            <person name="Montfort J."/>
            <person name="Robinson-Rechavi M."/>
            <person name="Bouchez O."/>
            <person name="Lampietro C."/>
            <person name="Lopez Roques C."/>
            <person name="Donnadieu C."/>
            <person name="Postlethwait J."/>
            <person name="Bobe J."/>
            <person name="Verreycken H."/>
            <person name="Guiguen Y."/>
        </authorList>
    </citation>
    <scope>NUCLEOTIDE SEQUENCE [LARGE SCALE GENOMIC DNA]</scope>
    <source>
        <strain evidence="4">Up_M1</strain>
        <tissue evidence="4">Testis</tissue>
    </source>
</reference>
<keyword evidence="5" id="KW-1185">Reference proteome</keyword>
<keyword evidence="2" id="KW-0732">Signal</keyword>
<dbReference type="PROSITE" id="PS01010">
    <property type="entry name" value="CRISP_2"/>
    <property type="match status" value="1"/>
</dbReference>
<dbReference type="Gene3D" id="3.40.33.10">
    <property type="entry name" value="CAP"/>
    <property type="match status" value="1"/>
</dbReference>
<dbReference type="PRINTS" id="PR00837">
    <property type="entry name" value="V5TPXLIKE"/>
</dbReference>
<evidence type="ECO:0000256" key="2">
    <source>
        <dbReference type="SAM" id="SignalP"/>
    </source>
</evidence>
<accession>A0ABD0WKL2</accession>
<dbReference type="Proteomes" id="UP001557470">
    <property type="component" value="Unassembled WGS sequence"/>
</dbReference>
<dbReference type="InterPro" id="IPR018244">
    <property type="entry name" value="Allrgn_V5/Tpx1_CS"/>
</dbReference>
<dbReference type="SMART" id="SM00198">
    <property type="entry name" value="SCP"/>
    <property type="match status" value="1"/>
</dbReference>
<feature type="chain" id="PRO_5044826444" description="SCP domain-containing protein" evidence="2">
    <location>
        <begin position="20"/>
        <end position="179"/>
    </location>
</feature>
<dbReference type="EMBL" id="JAGEUA010000011">
    <property type="protein sequence ID" value="KAL0963103.1"/>
    <property type="molecule type" value="Genomic_DNA"/>
</dbReference>
<dbReference type="FunFam" id="3.40.33.10:FF:000005">
    <property type="entry name" value="Cysteine-rich secretory protein 2"/>
    <property type="match status" value="1"/>
</dbReference>
<dbReference type="PANTHER" id="PTHR10334">
    <property type="entry name" value="CYSTEINE-RICH SECRETORY PROTEIN-RELATED"/>
    <property type="match status" value="1"/>
</dbReference>
<evidence type="ECO:0000256" key="1">
    <source>
        <dbReference type="ARBA" id="ARBA00009923"/>
    </source>
</evidence>
<dbReference type="InterPro" id="IPR014044">
    <property type="entry name" value="CAP_dom"/>
</dbReference>
<sequence>MSLFICVVGLLALLQPCYLLEDIDTNHALVVKEIVSKHNDLRRLVQPPASNMLQMNWNSDAAFNAKRWANRCTMKHSPRDQRTVGTSECGENMFMSSNKLSWSNIIQSWYNEGKHYSYRFNRSKRIGSYVGHYIRMVWADSNQIGCAAAQCPTGKFMNFYVCHYCPRGNLFGKKPYKTR</sequence>
<comment type="similarity">
    <text evidence="1">Belongs to the CRISP family.</text>
</comment>
<gene>
    <name evidence="4" type="ORF">UPYG_G00349740</name>
</gene>
<name>A0ABD0WKL2_UMBPY</name>
<evidence type="ECO:0000313" key="5">
    <source>
        <dbReference type="Proteomes" id="UP001557470"/>
    </source>
</evidence>
<evidence type="ECO:0000259" key="3">
    <source>
        <dbReference type="SMART" id="SM00198"/>
    </source>
</evidence>
<evidence type="ECO:0000313" key="4">
    <source>
        <dbReference type="EMBL" id="KAL0963103.1"/>
    </source>
</evidence>
<dbReference type="AlphaFoldDB" id="A0ABD0WKL2"/>
<feature type="domain" description="SCP" evidence="3">
    <location>
        <begin position="29"/>
        <end position="172"/>
    </location>
</feature>
<dbReference type="SUPFAM" id="SSF55797">
    <property type="entry name" value="PR-1-like"/>
    <property type="match status" value="1"/>
</dbReference>
<dbReference type="InterPro" id="IPR001283">
    <property type="entry name" value="CRISP-related"/>
</dbReference>
<comment type="caution">
    <text evidence="4">The sequence shown here is derived from an EMBL/GenBank/DDBJ whole genome shotgun (WGS) entry which is preliminary data.</text>
</comment>
<protein>
    <recommendedName>
        <fullName evidence="3">SCP domain-containing protein</fullName>
    </recommendedName>
</protein>
<dbReference type="Pfam" id="PF00188">
    <property type="entry name" value="CAP"/>
    <property type="match status" value="1"/>
</dbReference>
<dbReference type="InterPro" id="IPR035940">
    <property type="entry name" value="CAP_sf"/>
</dbReference>
<feature type="signal peptide" evidence="2">
    <location>
        <begin position="1"/>
        <end position="19"/>
    </location>
</feature>
<proteinExistence type="inferred from homology"/>